<dbReference type="EMBL" id="ML208371">
    <property type="protein sequence ID" value="TFK67633.1"/>
    <property type="molecule type" value="Genomic_DNA"/>
</dbReference>
<sequence length="284" mass="31128">MHSDAWPLSSATADIVQRFSAGALAVQIWEFFSSLTSEVEYLSSDGLSLVKCLYIWSRYVLFVVQVIVHGPRIPQLCVAANIHRTVSGQIAISALETILVVRVYAFYTGHKSARRFLKVLFVVGFVLQVIGNAYIIRHLLAAFSCHIPDISSGLLYFGAGAGLNQSTIIILTTAKYVVGYRQGWARTPLVFVMIRDGAVVFLILSVILGVIISNELLERLSLAFWHTAFSWYITLLSIAGCRLVLNMRQIANEANATAVASPQLTSINVTQSSSALLSLTSTTR</sequence>
<evidence type="ECO:0000313" key="1">
    <source>
        <dbReference type="EMBL" id="TFK67633.1"/>
    </source>
</evidence>
<dbReference type="Proteomes" id="UP000308600">
    <property type="component" value="Unassembled WGS sequence"/>
</dbReference>
<organism evidence="1 2">
    <name type="scientific">Pluteus cervinus</name>
    <dbReference type="NCBI Taxonomy" id="181527"/>
    <lineage>
        <taxon>Eukaryota</taxon>
        <taxon>Fungi</taxon>
        <taxon>Dikarya</taxon>
        <taxon>Basidiomycota</taxon>
        <taxon>Agaricomycotina</taxon>
        <taxon>Agaricomycetes</taxon>
        <taxon>Agaricomycetidae</taxon>
        <taxon>Agaricales</taxon>
        <taxon>Pluteineae</taxon>
        <taxon>Pluteaceae</taxon>
        <taxon>Pluteus</taxon>
    </lineage>
</organism>
<proteinExistence type="predicted"/>
<accession>A0ACD3API3</accession>
<protein>
    <submittedName>
        <fullName evidence="1">Uncharacterized protein</fullName>
    </submittedName>
</protein>
<name>A0ACD3API3_9AGAR</name>
<keyword evidence="2" id="KW-1185">Reference proteome</keyword>
<gene>
    <name evidence="1" type="ORF">BDN72DRAFT_89317</name>
</gene>
<reference evidence="1 2" key="1">
    <citation type="journal article" date="2019" name="Nat. Ecol. Evol.">
        <title>Megaphylogeny resolves global patterns of mushroom evolution.</title>
        <authorList>
            <person name="Varga T."/>
            <person name="Krizsan K."/>
            <person name="Foldi C."/>
            <person name="Dima B."/>
            <person name="Sanchez-Garcia M."/>
            <person name="Sanchez-Ramirez S."/>
            <person name="Szollosi G.J."/>
            <person name="Szarkandi J.G."/>
            <person name="Papp V."/>
            <person name="Albert L."/>
            <person name="Andreopoulos W."/>
            <person name="Angelini C."/>
            <person name="Antonin V."/>
            <person name="Barry K.W."/>
            <person name="Bougher N.L."/>
            <person name="Buchanan P."/>
            <person name="Buyck B."/>
            <person name="Bense V."/>
            <person name="Catcheside P."/>
            <person name="Chovatia M."/>
            <person name="Cooper J."/>
            <person name="Damon W."/>
            <person name="Desjardin D."/>
            <person name="Finy P."/>
            <person name="Geml J."/>
            <person name="Haridas S."/>
            <person name="Hughes K."/>
            <person name="Justo A."/>
            <person name="Karasinski D."/>
            <person name="Kautmanova I."/>
            <person name="Kiss B."/>
            <person name="Kocsube S."/>
            <person name="Kotiranta H."/>
            <person name="LaButti K.M."/>
            <person name="Lechner B.E."/>
            <person name="Liimatainen K."/>
            <person name="Lipzen A."/>
            <person name="Lukacs Z."/>
            <person name="Mihaltcheva S."/>
            <person name="Morgado L.N."/>
            <person name="Niskanen T."/>
            <person name="Noordeloos M.E."/>
            <person name="Ohm R.A."/>
            <person name="Ortiz-Santana B."/>
            <person name="Ovrebo C."/>
            <person name="Racz N."/>
            <person name="Riley R."/>
            <person name="Savchenko A."/>
            <person name="Shiryaev A."/>
            <person name="Soop K."/>
            <person name="Spirin V."/>
            <person name="Szebenyi C."/>
            <person name="Tomsovsky M."/>
            <person name="Tulloss R.E."/>
            <person name="Uehling J."/>
            <person name="Grigoriev I.V."/>
            <person name="Vagvolgyi C."/>
            <person name="Papp T."/>
            <person name="Martin F.M."/>
            <person name="Miettinen O."/>
            <person name="Hibbett D.S."/>
            <person name="Nagy L.G."/>
        </authorList>
    </citation>
    <scope>NUCLEOTIDE SEQUENCE [LARGE SCALE GENOMIC DNA]</scope>
    <source>
        <strain evidence="1 2">NL-1719</strain>
    </source>
</reference>
<evidence type="ECO:0000313" key="2">
    <source>
        <dbReference type="Proteomes" id="UP000308600"/>
    </source>
</evidence>